<dbReference type="InterPro" id="IPR041577">
    <property type="entry name" value="RT_RNaseH_2"/>
</dbReference>
<evidence type="ECO:0000313" key="5">
    <source>
        <dbReference type="Proteomes" id="UP000765509"/>
    </source>
</evidence>
<sequence>MSFLRFSSDYRQHLKDLSIHARSLYRIFDQQTIFEMTQKRIKAYEKIRYALTNAPLLLMPDWKLPFKLYIDACGEGLGAALHQVQIFNDKPYEGPMCFISRQIQPTEELPNPPENPSYVPTGSESQIPNEGINITHVGTEFFELRERYKLDENFHILTALLEKDRKYLALAKSMDDIWKTSYENGIFPLFDDILYHRSKHICFMVVRSRMLINTILLEFHDKIYSGNLSEDKTMKRIKTCAWWPSWRKDDIKYCHSCNRCQKANKATGKGFGFMIHIQEQSTPWEMVHMYWVTALPPGGDKCYNACLVIVDRYIKTPIFLPCHKDDTDMDTPLLICDRVISHTGLFKNIISDRDPKLHQPFGPIYISVWVQNYHSQQHTIQKQMS</sequence>
<gene>
    <name evidence="4" type="ORF">O181_037015</name>
</gene>
<keyword evidence="5" id="KW-1185">Reference proteome</keyword>
<dbReference type="InterPro" id="IPR012337">
    <property type="entry name" value="RNaseH-like_sf"/>
</dbReference>
<dbReference type="InterPro" id="IPR041588">
    <property type="entry name" value="Integrase_H2C2"/>
</dbReference>
<evidence type="ECO:0000256" key="1">
    <source>
        <dbReference type="ARBA" id="ARBA00023268"/>
    </source>
</evidence>
<proteinExistence type="predicted"/>
<feature type="domain" description="Integrase zinc-binding" evidence="3">
    <location>
        <begin position="211"/>
        <end position="265"/>
    </location>
</feature>
<dbReference type="Pfam" id="PF17921">
    <property type="entry name" value="Integrase_H2C2"/>
    <property type="match status" value="1"/>
</dbReference>
<evidence type="ECO:0000313" key="4">
    <source>
        <dbReference type="EMBL" id="MBW0497300.1"/>
    </source>
</evidence>
<dbReference type="InterPro" id="IPR043502">
    <property type="entry name" value="DNA/RNA_pol_sf"/>
</dbReference>
<dbReference type="GO" id="GO:0003824">
    <property type="term" value="F:catalytic activity"/>
    <property type="evidence" value="ECO:0007669"/>
    <property type="project" value="UniProtKB-KW"/>
</dbReference>
<evidence type="ECO:0000259" key="3">
    <source>
        <dbReference type="Pfam" id="PF17921"/>
    </source>
</evidence>
<dbReference type="InterPro" id="IPR050951">
    <property type="entry name" value="Retrovirus_Pol_polyprotein"/>
</dbReference>
<dbReference type="AlphaFoldDB" id="A0A9Q3DA17"/>
<evidence type="ECO:0000259" key="2">
    <source>
        <dbReference type="Pfam" id="PF17919"/>
    </source>
</evidence>
<accession>A0A9Q3DA17</accession>
<dbReference type="GO" id="GO:0003676">
    <property type="term" value="F:nucleic acid binding"/>
    <property type="evidence" value="ECO:0007669"/>
    <property type="project" value="InterPro"/>
</dbReference>
<dbReference type="Gene3D" id="3.30.420.10">
    <property type="entry name" value="Ribonuclease H-like superfamily/Ribonuclease H"/>
    <property type="match status" value="1"/>
</dbReference>
<dbReference type="EMBL" id="AVOT02014109">
    <property type="protein sequence ID" value="MBW0497300.1"/>
    <property type="molecule type" value="Genomic_DNA"/>
</dbReference>
<comment type="caution">
    <text evidence="4">The sequence shown here is derived from an EMBL/GenBank/DDBJ whole genome shotgun (WGS) entry which is preliminary data.</text>
</comment>
<dbReference type="Pfam" id="PF17919">
    <property type="entry name" value="RT_RNaseH_2"/>
    <property type="match status" value="1"/>
</dbReference>
<dbReference type="Gene3D" id="3.30.70.270">
    <property type="match status" value="1"/>
</dbReference>
<protein>
    <recommendedName>
        <fullName evidence="6">Reverse transcriptase/retrotransposon-derived protein RNase H-like domain-containing protein</fullName>
    </recommendedName>
</protein>
<dbReference type="SUPFAM" id="SSF56672">
    <property type="entry name" value="DNA/RNA polymerases"/>
    <property type="match status" value="1"/>
</dbReference>
<dbReference type="PANTHER" id="PTHR37984:SF5">
    <property type="entry name" value="PROTEIN NYNRIN-LIKE"/>
    <property type="match status" value="1"/>
</dbReference>
<evidence type="ECO:0008006" key="6">
    <source>
        <dbReference type="Google" id="ProtNLM"/>
    </source>
</evidence>
<dbReference type="SUPFAM" id="SSF53098">
    <property type="entry name" value="Ribonuclease H-like"/>
    <property type="match status" value="1"/>
</dbReference>
<dbReference type="Gene3D" id="1.10.340.70">
    <property type="match status" value="1"/>
</dbReference>
<reference evidence="4" key="1">
    <citation type="submission" date="2021-03" db="EMBL/GenBank/DDBJ databases">
        <title>Draft genome sequence of rust myrtle Austropuccinia psidii MF-1, a brazilian biotype.</title>
        <authorList>
            <person name="Quecine M.C."/>
            <person name="Pachon D.M.R."/>
            <person name="Bonatelli M.L."/>
            <person name="Correr F.H."/>
            <person name="Franceschini L.M."/>
            <person name="Leite T.F."/>
            <person name="Margarido G.R.A."/>
            <person name="Almeida C.A."/>
            <person name="Ferrarezi J.A."/>
            <person name="Labate C.A."/>
        </authorList>
    </citation>
    <scope>NUCLEOTIDE SEQUENCE</scope>
    <source>
        <strain evidence="4">MF-1</strain>
    </source>
</reference>
<dbReference type="PANTHER" id="PTHR37984">
    <property type="entry name" value="PROTEIN CBG26694"/>
    <property type="match status" value="1"/>
</dbReference>
<keyword evidence="1" id="KW-0511">Multifunctional enzyme</keyword>
<name>A0A9Q3DA17_9BASI</name>
<dbReference type="InterPro" id="IPR043128">
    <property type="entry name" value="Rev_trsase/Diguanyl_cyclase"/>
</dbReference>
<organism evidence="4 5">
    <name type="scientific">Austropuccinia psidii MF-1</name>
    <dbReference type="NCBI Taxonomy" id="1389203"/>
    <lineage>
        <taxon>Eukaryota</taxon>
        <taxon>Fungi</taxon>
        <taxon>Dikarya</taxon>
        <taxon>Basidiomycota</taxon>
        <taxon>Pucciniomycotina</taxon>
        <taxon>Pucciniomycetes</taxon>
        <taxon>Pucciniales</taxon>
        <taxon>Sphaerophragmiaceae</taxon>
        <taxon>Austropuccinia</taxon>
    </lineage>
</organism>
<dbReference type="Proteomes" id="UP000765509">
    <property type="component" value="Unassembled WGS sequence"/>
</dbReference>
<dbReference type="InterPro" id="IPR036397">
    <property type="entry name" value="RNaseH_sf"/>
</dbReference>
<feature type="domain" description="Reverse transcriptase/retrotransposon-derived protein RNase H-like" evidence="2">
    <location>
        <begin position="37"/>
        <end position="108"/>
    </location>
</feature>